<dbReference type="AlphaFoldDB" id="A0AAX6M8F0"/>
<evidence type="ECO:0000259" key="5">
    <source>
        <dbReference type="Pfam" id="PF10342"/>
    </source>
</evidence>
<sequence length="273" mass="27018">MRSTTVFASALAFAASAFAQTAGYAVLTSPAEGQQVPSGKTFTIKWEAGKYSGPATITLLGGETPTTLTPGPVIATVDVSEGTFTWNVDCSLGKEKTYGLKVVSVADPATFQYSFPFAIAGPSCGNGAGEYPKSSSSVASSSSAGTYPTEGYPTQGYPTESSSAVETSSAPTSSAPSYPTLSVSSSSSSAVVSNTTSAPAPTYPTVVPSGNLSTTAHVPTTVITSSSYAVVTPTPSGSPSTSAPVTIPTAGASHVAAGSLALVGGVAFALFGM</sequence>
<name>A0AAX6M8F0_9PEZI</name>
<gene>
    <name evidence="6" type="ORF">Daesc_010239</name>
</gene>
<feature type="compositionally biased region" description="Low complexity" evidence="2">
    <location>
        <begin position="158"/>
        <end position="199"/>
    </location>
</feature>
<dbReference type="Proteomes" id="UP001369815">
    <property type="component" value="Unassembled WGS sequence"/>
</dbReference>
<evidence type="ECO:0000256" key="3">
    <source>
        <dbReference type="SAM" id="Phobius"/>
    </source>
</evidence>
<comment type="caution">
    <text evidence="6">The sequence shown here is derived from an EMBL/GenBank/DDBJ whole genome shotgun (WGS) entry which is preliminary data.</text>
</comment>
<dbReference type="EMBL" id="JBANMG010000010">
    <property type="protein sequence ID" value="KAK6948472.1"/>
    <property type="molecule type" value="Genomic_DNA"/>
</dbReference>
<feature type="region of interest" description="Disordered" evidence="2">
    <location>
        <begin position="129"/>
        <end position="211"/>
    </location>
</feature>
<keyword evidence="1 4" id="KW-0732">Signal</keyword>
<keyword evidence="3" id="KW-1133">Transmembrane helix</keyword>
<dbReference type="PANTHER" id="PTHR40633:SF1">
    <property type="entry name" value="GPI ANCHORED SERINE-THREONINE RICH PROTEIN (AFU_ORTHOLOGUE AFUA_1G03630)"/>
    <property type="match status" value="1"/>
</dbReference>
<evidence type="ECO:0000256" key="4">
    <source>
        <dbReference type="SAM" id="SignalP"/>
    </source>
</evidence>
<dbReference type="InterPro" id="IPR018466">
    <property type="entry name" value="Kre9/Knh1-like_N"/>
</dbReference>
<evidence type="ECO:0000256" key="2">
    <source>
        <dbReference type="SAM" id="MobiDB-lite"/>
    </source>
</evidence>
<keyword evidence="3" id="KW-0812">Transmembrane</keyword>
<accession>A0AAX6M8F0</accession>
<evidence type="ECO:0000313" key="6">
    <source>
        <dbReference type="EMBL" id="KAK6948472.1"/>
    </source>
</evidence>
<protein>
    <recommendedName>
        <fullName evidence="5">Yeast cell wall synthesis Kre9/Knh1-like N-terminal domain-containing protein</fullName>
    </recommendedName>
</protein>
<reference evidence="6 7" key="1">
    <citation type="journal article" date="2024" name="Front Chem Biol">
        <title>Unveiling the potential of Daldinia eschscholtzii MFLUCC 19-0629 through bioactivity and bioinformatics studies for enhanced sustainable agriculture production.</title>
        <authorList>
            <person name="Brooks S."/>
            <person name="Weaver J.A."/>
            <person name="Klomchit A."/>
            <person name="Alharthi S.A."/>
            <person name="Onlamun T."/>
            <person name="Nurani R."/>
            <person name="Vong T.K."/>
            <person name="Alberti F."/>
            <person name="Greco C."/>
        </authorList>
    </citation>
    <scope>NUCLEOTIDE SEQUENCE [LARGE SCALE GENOMIC DNA]</scope>
    <source>
        <strain evidence="6">MFLUCC 19-0629</strain>
    </source>
</reference>
<dbReference type="InterPro" id="IPR052982">
    <property type="entry name" value="SRP1/TIP1-like"/>
</dbReference>
<dbReference type="Pfam" id="PF10342">
    <property type="entry name" value="Kre9_KNH"/>
    <property type="match status" value="1"/>
</dbReference>
<keyword evidence="3" id="KW-0472">Membrane</keyword>
<feature type="compositionally biased region" description="Low complexity" evidence="2">
    <location>
        <begin position="134"/>
        <end position="144"/>
    </location>
</feature>
<organism evidence="6 7">
    <name type="scientific">Daldinia eschscholtzii</name>
    <dbReference type="NCBI Taxonomy" id="292717"/>
    <lineage>
        <taxon>Eukaryota</taxon>
        <taxon>Fungi</taxon>
        <taxon>Dikarya</taxon>
        <taxon>Ascomycota</taxon>
        <taxon>Pezizomycotina</taxon>
        <taxon>Sordariomycetes</taxon>
        <taxon>Xylariomycetidae</taxon>
        <taxon>Xylariales</taxon>
        <taxon>Hypoxylaceae</taxon>
        <taxon>Daldinia</taxon>
    </lineage>
</organism>
<feature type="chain" id="PRO_5043949083" description="Yeast cell wall synthesis Kre9/Knh1-like N-terminal domain-containing protein" evidence="4">
    <location>
        <begin position="20"/>
        <end position="273"/>
    </location>
</feature>
<evidence type="ECO:0000313" key="7">
    <source>
        <dbReference type="Proteomes" id="UP001369815"/>
    </source>
</evidence>
<dbReference type="PANTHER" id="PTHR40633">
    <property type="entry name" value="MATRIX PROTEIN, PUTATIVE (AFU_ORTHOLOGUE AFUA_8G05410)-RELATED"/>
    <property type="match status" value="1"/>
</dbReference>
<evidence type="ECO:0000256" key="1">
    <source>
        <dbReference type="ARBA" id="ARBA00022729"/>
    </source>
</evidence>
<feature type="transmembrane region" description="Helical" evidence="3">
    <location>
        <begin position="251"/>
        <end position="271"/>
    </location>
</feature>
<feature type="domain" description="Yeast cell wall synthesis Kre9/Knh1-like N-terminal" evidence="5">
    <location>
        <begin position="29"/>
        <end position="119"/>
    </location>
</feature>
<keyword evidence="7" id="KW-1185">Reference proteome</keyword>
<proteinExistence type="predicted"/>
<feature type="signal peptide" evidence="4">
    <location>
        <begin position="1"/>
        <end position="19"/>
    </location>
</feature>